<dbReference type="Pfam" id="PF01641">
    <property type="entry name" value="SelR"/>
    <property type="match status" value="1"/>
</dbReference>
<dbReference type="SUPFAM" id="SSF51316">
    <property type="entry name" value="Mss4-like"/>
    <property type="match status" value="1"/>
</dbReference>
<proteinExistence type="inferred from homology"/>
<feature type="active site" description="Nucleophile" evidence="6">
    <location>
        <position position="164"/>
    </location>
</feature>
<dbReference type="Gene3D" id="2.170.150.20">
    <property type="entry name" value="Peptide methionine sulfoxide reductase"/>
    <property type="match status" value="1"/>
</dbReference>
<evidence type="ECO:0000256" key="2">
    <source>
        <dbReference type="ARBA" id="ARBA00022723"/>
    </source>
</evidence>
<dbReference type="AlphaFoldDB" id="A0AAN2C037"/>
<dbReference type="InterPro" id="IPR011057">
    <property type="entry name" value="Mss4-like_sf"/>
</dbReference>
<reference evidence="8 9" key="1">
    <citation type="journal article" date="2022" name="Int. J. Syst. Evol. Microbiol.">
        <title>&lt;i&gt;Sideroxyarcus emersonii&lt;/i&gt; gen. nov. sp. nov., a neutrophilic, microaerobic iron- and thiosulfate-oxidizing bacterium isolated from iron-rich wetland sediment.</title>
        <authorList>
            <person name="Kato S."/>
            <person name="Itoh T."/>
            <person name="Iino T."/>
            <person name="Ohkuma M."/>
        </authorList>
    </citation>
    <scope>NUCLEOTIDE SEQUENCE [LARGE SCALE GENOMIC DNA]</scope>
    <source>
        <strain evidence="8 9">MIZ01</strain>
    </source>
</reference>
<comment type="similarity">
    <text evidence="1 6">Belongs to the MsrB Met sulfoxide reductase family.</text>
</comment>
<keyword evidence="3 6" id="KW-0862">Zinc</keyword>
<evidence type="ECO:0000256" key="6">
    <source>
        <dbReference type="HAMAP-Rule" id="MF_01400"/>
    </source>
</evidence>
<dbReference type="KEGG" id="seme:MIZ01_2539"/>
<dbReference type="GO" id="GO:0030091">
    <property type="term" value="P:protein repair"/>
    <property type="evidence" value="ECO:0007669"/>
    <property type="project" value="InterPro"/>
</dbReference>
<evidence type="ECO:0000256" key="4">
    <source>
        <dbReference type="ARBA" id="ARBA00023002"/>
    </source>
</evidence>
<evidence type="ECO:0000259" key="7">
    <source>
        <dbReference type="PROSITE" id="PS51790"/>
    </source>
</evidence>
<sequence length="179" mass="20111">MLRREFLSALSGIALSYAVRASAGTNNMQVTIMRFSDAGKPLGRVTLDKVNRDAEWRQRLSPLAYEVTRQQGTERAFSQPGYDRHEPGLYRCVCCDNALFDAGTKYDSGTGWPSFWQPIAPENVRTSEDRLFGMTRTEVRCALCDAHLGHVFDDGPKPTGLRYCMNTVALRFVPRPDKA</sequence>
<evidence type="ECO:0000256" key="5">
    <source>
        <dbReference type="ARBA" id="ARBA00048488"/>
    </source>
</evidence>
<accession>A0AAN2C037</accession>
<comment type="cofactor">
    <cofactor evidence="6">
        <name>Zn(2+)</name>
        <dbReference type="ChEBI" id="CHEBI:29105"/>
    </cofactor>
    <text evidence="6">Binds 1 zinc ion per subunit. The zinc ion is important for the structural integrity of the protein.</text>
</comment>
<name>A0AAN2C037_9PROT</name>
<comment type="catalytic activity">
    <reaction evidence="5 6">
        <text>L-methionyl-[protein] + [thioredoxin]-disulfide + H2O = L-methionyl-(R)-S-oxide-[protein] + [thioredoxin]-dithiol</text>
        <dbReference type="Rhea" id="RHEA:24164"/>
        <dbReference type="Rhea" id="RHEA-COMP:10698"/>
        <dbReference type="Rhea" id="RHEA-COMP:10700"/>
        <dbReference type="Rhea" id="RHEA-COMP:12313"/>
        <dbReference type="Rhea" id="RHEA-COMP:12314"/>
        <dbReference type="ChEBI" id="CHEBI:15377"/>
        <dbReference type="ChEBI" id="CHEBI:16044"/>
        <dbReference type="ChEBI" id="CHEBI:29950"/>
        <dbReference type="ChEBI" id="CHEBI:45764"/>
        <dbReference type="ChEBI" id="CHEBI:50058"/>
        <dbReference type="EC" id="1.8.4.12"/>
    </reaction>
</comment>
<dbReference type="PANTHER" id="PTHR10173:SF52">
    <property type="entry name" value="METHIONINE-R-SULFOXIDE REDUCTASE B1"/>
    <property type="match status" value="1"/>
</dbReference>
<evidence type="ECO:0000313" key="9">
    <source>
        <dbReference type="Proteomes" id="UP001320326"/>
    </source>
</evidence>
<keyword evidence="2 6" id="KW-0479">Metal-binding</keyword>
<dbReference type="Proteomes" id="UP001320326">
    <property type="component" value="Chromosome"/>
</dbReference>
<feature type="binding site" evidence="6">
    <location>
        <position position="92"/>
    </location>
    <ligand>
        <name>Zn(2+)</name>
        <dbReference type="ChEBI" id="CHEBI:29105"/>
    </ligand>
</feature>
<dbReference type="PANTHER" id="PTHR10173">
    <property type="entry name" value="METHIONINE SULFOXIDE REDUCTASE"/>
    <property type="match status" value="1"/>
</dbReference>
<dbReference type="NCBIfam" id="TIGR00357">
    <property type="entry name" value="peptide-methionine (R)-S-oxide reductase MsrB"/>
    <property type="match status" value="1"/>
</dbReference>
<organism evidence="8 9">
    <name type="scientific">Sideroxyarcus emersonii</name>
    <dbReference type="NCBI Taxonomy" id="2764705"/>
    <lineage>
        <taxon>Bacteria</taxon>
        <taxon>Pseudomonadati</taxon>
        <taxon>Pseudomonadota</taxon>
        <taxon>Betaproteobacteria</taxon>
        <taxon>Nitrosomonadales</taxon>
        <taxon>Gallionellaceae</taxon>
        <taxon>Sideroxyarcus</taxon>
    </lineage>
</organism>
<gene>
    <name evidence="6" type="primary">msrB</name>
    <name evidence="8" type="ORF">MIZ01_2539</name>
</gene>
<evidence type="ECO:0000256" key="1">
    <source>
        <dbReference type="ARBA" id="ARBA00007174"/>
    </source>
</evidence>
<feature type="binding site" evidence="6">
    <location>
        <position position="95"/>
    </location>
    <ligand>
        <name>Zn(2+)</name>
        <dbReference type="ChEBI" id="CHEBI:29105"/>
    </ligand>
</feature>
<dbReference type="PROSITE" id="PS51790">
    <property type="entry name" value="MSRB"/>
    <property type="match status" value="1"/>
</dbReference>
<dbReference type="InterPro" id="IPR028427">
    <property type="entry name" value="Met_Sox_Rdtase_MsrB"/>
</dbReference>
<dbReference type="HAMAP" id="MF_01400">
    <property type="entry name" value="MsrB"/>
    <property type="match status" value="1"/>
</dbReference>
<feature type="binding site" evidence="6">
    <location>
        <position position="144"/>
    </location>
    <ligand>
        <name>Zn(2+)</name>
        <dbReference type="ChEBI" id="CHEBI:29105"/>
    </ligand>
</feature>
<keyword evidence="9" id="KW-1185">Reference proteome</keyword>
<dbReference type="GO" id="GO:0008270">
    <property type="term" value="F:zinc ion binding"/>
    <property type="evidence" value="ECO:0007669"/>
    <property type="project" value="UniProtKB-UniRule"/>
</dbReference>
<keyword evidence="4 6" id="KW-0560">Oxidoreductase</keyword>
<dbReference type="FunFam" id="2.170.150.20:FF:000001">
    <property type="entry name" value="Peptide methionine sulfoxide reductase MsrB"/>
    <property type="match status" value="1"/>
</dbReference>
<evidence type="ECO:0000256" key="3">
    <source>
        <dbReference type="ARBA" id="ARBA00022833"/>
    </source>
</evidence>
<dbReference type="InterPro" id="IPR002579">
    <property type="entry name" value="Met_Sox_Rdtase_MsrB_dom"/>
</dbReference>
<dbReference type="EMBL" id="AP023423">
    <property type="protein sequence ID" value="BCK88733.1"/>
    <property type="molecule type" value="Genomic_DNA"/>
</dbReference>
<dbReference type="GO" id="GO:0033743">
    <property type="term" value="F:peptide-methionine (R)-S-oxide reductase activity"/>
    <property type="evidence" value="ECO:0007669"/>
    <property type="project" value="UniProtKB-UniRule"/>
</dbReference>
<feature type="domain" description="MsrB" evidence="7">
    <location>
        <begin position="53"/>
        <end position="175"/>
    </location>
</feature>
<evidence type="ECO:0000313" key="8">
    <source>
        <dbReference type="EMBL" id="BCK88733.1"/>
    </source>
</evidence>
<dbReference type="EC" id="1.8.4.12" evidence="6"/>
<feature type="binding site" evidence="6">
    <location>
        <position position="141"/>
    </location>
    <ligand>
        <name>Zn(2+)</name>
        <dbReference type="ChEBI" id="CHEBI:29105"/>
    </ligand>
</feature>
<dbReference type="GO" id="GO:0006979">
    <property type="term" value="P:response to oxidative stress"/>
    <property type="evidence" value="ECO:0007669"/>
    <property type="project" value="InterPro"/>
</dbReference>
<dbReference type="RefSeq" id="WP_237247240.1">
    <property type="nucleotide sequence ID" value="NZ_AP023423.1"/>
</dbReference>
<dbReference type="GO" id="GO:0005737">
    <property type="term" value="C:cytoplasm"/>
    <property type="evidence" value="ECO:0007669"/>
    <property type="project" value="TreeGrafter"/>
</dbReference>
<protein>
    <recommendedName>
        <fullName evidence="6">Peptide methionine sulfoxide reductase MsrB</fullName>
        <ecNumber evidence="6">1.8.4.12</ecNumber>
    </recommendedName>
    <alternativeName>
        <fullName evidence="6">Peptide-methionine (R)-S-oxide reductase</fullName>
    </alternativeName>
</protein>